<accession>A0AAP0PPX1</accession>
<protein>
    <submittedName>
        <fullName evidence="1">Uncharacterized protein</fullName>
    </submittedName>
</protein>
<dbReference type="AlphaFoldDB" id="A0AAP0PPX1"/>
<evidence type="ECO:0000313" key="1">
    <source>
        <dbReference type="EMBL" id="KAK9148556.1"/>
    </source>
</evidence>
<organism evidence="1 2">
    <name type="scientific">Stephania cephalantha</name>
    <dbReference type="NCBI Taxonomy" id="152367"/>
    <lineage>
        <taxon>Eukaryota</taxon>
        <taxon>Viridiplantae</taxon>
        <taxon>Streptophyta</taxon>
        <taxon>Embryophyta</taxon>
        <taxon>Tracheophyta</taxon>
        <taxon>Spermatophyta</taxon>
        <taxon>Magnoliopsida</taxon>
        <taxon>Ranunculales</taxon>
        <taxon>Menispermaceae</taxon>
        <taxon>Menispermoideae</taxon>
        <taxon>Cissampelideae</taxon>
        <taxon>Stephania</taxon>
    </lineage>
</organism>
<reference evidence="1 2" key="1">
    <citation type="submission" date="2024-01" db="EMBL/GenBank/DDBJ databases">
        <title>Genome assemblies of Stephania.</title>
        <authorList>
            <person name="Yang L."/>
        </authorList>
    </citation>
    <scope>NUCLEOTIDE SEQUENCE [LARGE SCALE GENOMIC DNA]</scope>
    <source>
        <strain evidence="1">JXDWG</strain>
        <tissue evidence="1">Leaf</tissue>
    </source>
</reference>
<dbReference type="EMBL" id="JBBNAG010000003">
    <property type="protein sequence ID" value="KAK9148556.1"/>
    <property type="molecule type" value="Genomic_DNA"/>
</dbReference>
<keyword evidence="2" id="KW-1185">Reference proteome</keyword>
<dbReference type="Proteomes" id="UP001419268">
    <property type="component" value="Unassembled WGS sequence"/>
</dbReference>
<evidence type="ECO:0000313" key="2">
    <source>
        <dbReference type="Proteomes" id="UP001419268"/>
    </source>
</evidence>
<sequence length="55" mass="6467">MVVKVQSPSQPGNVFELFIHLERKYKGLRCVQMHLDVDVYPFVFCDVYQSCLFVL</sequence>
<gene>
    <name evidence="1" type="ORF">Scep_007313</name>
</gene>
<name>A0AAP0PPX1_9MAGN</name>
<comment type="caution">
    <text evidence="1">The sequence shown here is derived from an EMBL/GenBank/DDBJ whole genome shotgun (WGS) entry which is preliminary data.</text>
</comment>
<proteinExistence type="predicted"/>